<evidence type="ECO:0000259" key="3">
    <source>
        <dbReference type="Pfam" id="PF13362"/>
    </source>
</evidence>
<dbReference type="InterPro" id="IPR014862">
    <property type="entry name" value="TrwC"/>
</dbReference>
<dbReference type="Pfam" id="PF08751">
    <property type="entry name" value="TrwC"/>
    <property type="match status" value="1"/>
</dbReference>
<dbReference type="SUPFAM" id="SSF55464">
    <property type="entry name" value="Origin of replication-binding domain, RBD-like"/>
    <property type="match status" value="1"/>
</dbReference>
<name>A0A4R4DIX4_9PROT</name>
<reference evidence="4 5" key="1">
    <citation type="submission" date="2019-03" db="EMBL/GenBank/DDBJ databases">
        <title>Paracraurococcus aquatilis NE82 genome sequence.</title>
        <authorList>
            <person name="Zhao Y."/>
            <person name="Du Z."/>
        </authorList>
    </citation>
    <scope>NUCLEOTIDE SEQUENCE [LARGE SCALE GENOMIC DNA]</scope>
    <source>
        <strain evidence="4 5">NE82</strain>
    </source>
</reference>
<sequence length="1419" mass="151805">MLTWRTMAAGAPSEAAAYAAHLLERTLDDAQMRLAAYYGRYEAATGQAIDLGMGSVPLPRADTDPALAAALGLDPTRLVREGEFANLLGGRRADGAELAVAHANVRVYGAGAGGGEGRVKVSGMDLCFSAPKSVSLAWMAAADDAERAAILQAHRQANAEALRYVEQQIGIARLGDGGAGGTERGRITWISVDHYTARPTVEVVRPDPVTGVMGTEIHTVRAGGQVRGDPQLHTHNVVPNVMVTESGRTVAINRDLLRGRIHEFGAVYQAVLATRLRDIGIHVDLDERTQTARIPCIPQHACDAFSKRTRDGEAAARAEAARRGLDWDAMAPDTKVAFLKGGALASRRFRTDDLADAAAWRATMAAIGWKHGSAIGQGPKAAARTEEARLSAAHAAACRSLDPELGRRAVLSGYDVRTAAARGLIAEGLRDTGEVSVVAGMMAARGVRQDGRMTRLLWREDGDGRARVTTELHRDQEAEVVRLARAGAADHSAALTLEAMRAAVRRSGVRFQGQTGVEQVEAVKRVGAAGRVSVFVGAAGVGKTTRVLPPLVEAWKADGRDVWGVGLAWRQASALAEAGIERDRTVALQPFLARLAAGEIALTSRSVVVVDELSQVGTRQLLGLLRHRAERNFILVMTGDPRQCQSVEAGPVVELLREALGEAQVPQILTVVRQASEREREIASLFRGRDGETEEERLAAVRQALAMKRSDRTAELVEGGYRDAVSRVAALYMERAAANREAGGTVTVSAPSNAEALDISRAIRALRRAAGEVGQDATHRAATDGAGNAYTMAIAPGDRVRLFQRTRGTFTERSGRARSAVIGNNGSVLTVRGVTKAGLRLETANGKVGLVTWDAFRPRGAEAGARLRLAYGDCLTIDAAQGITSDEHISALPGGSATVQGLKGYVAASRHRTTSWLVVSKGMELREVEDHRPLNAPAPEGREAVERALWENVARNLARQPVKESALAMLREVQHGAERAANALREGARRMQARARTGARPATLGARFRARHRREALARLGDRLEEAMRTRAPLLQRLAAHAAAARAARERQEEAPAARPARPAPARRLRRIEVSEADAAAQLMEAMRAHGLAPKTQPVFDGAFHYVPRGDDRGRQQRGGYRARPHATLGFVASIFDMKEGGWIGSWRAQGEAVRIGPDEAARRRADEARRAVERERAWVLREAGAAARAERIVAAAGPAPLAHPYLVAKGLAEVPEGVLVTRRGALLVPLRDAEGRLRSLQTIGPDGAKLYLKGAQKTGVFHLLGTPLDGRPIGIAEGLATAASVRAATRHPVVVALDTSNLLPVAVAVRDRCPASPILFAADNDHHLPRRSVPLPNAGWERAERAAAEVGGLVVLAPELPERAAAGRGTDWNDVHALRGVEAVREAFRTALRAAETPAVQATVRSRTDARQDPGMRP</sequence>
<evidence type="ECO:0000256" key="1">
    <source>
        <dbReference type="SAM" id="MobiDB-lite"/>
    </source>
</evidence>
<feature type="domain" description="Toprim" evidence="3">
    <location>
        <begin position="1274"/>
        <end position="1381"/>
    </location>
</feature>
<dbReference type="InterPro" id="IPR006171">
    <property type="entry name" value="TOPRIM_dom"/>
</dbReference>
<feature type="domain" description="TrwC relaxase" evidence="2">
    <location>
        <begin position="67"/>
        <end position="336"/>
    </location>
</feature>
<evidence type="ECO:0000313" key="4">
    <source>
        <dbReference type="EMBL" id="TCZ61141.1"/>
    </source>
</evidence>
<dbReference type="Gene3D" id="2.30.30.940">
    <property type="match status" value="1"/>
</dbReference>
<organism evidence="4 5">
    <name type="scientific">Roseicella aquatilis</name>
    <dbReference type="NCBI Taxonomy" id="2527868"/>
    <lineage>
        <taxon>Bacteria</taxon>
        <taxon>Pseudomonadati</taxon>
        <taxon>Pseudomonadota</taxon>
        <taxon>Alphaproteobacteria</taxon>
        <taxon>Acetobacterales</taxon>
        <taxon>Roseomonadaceae</taxon>
        <taxon>Roseicella</taxon>
    </lineage>
</organism>
<dbReference type="Gene3D" id="3.40.50.300">
    <property type="entry name" value="P-loop containing nucleotide triphosphate hydrolases"/>
    <property type="match status" value="2"/>
</dbReference>
<dbReference type="CDD" id="cd01029">
    <property type="entry name" value="TOPRIM_primases"/>
    <property type="match status" value="1"/>
</dbReference>
<evidence type="ECO:0008006" key="6">
    <source>
        <dbReference type="Google" id="ProtNLM"/>
    </source>
</evidence>
<evidence type="ECO:0000259" key="2">
    <source>
        <dbReference type="Pfam" id="PF08751"/>
    </source>
</evidence>
<feature type="region of interest" description="Disordered" evidence="1">
    <location>
        <begin position="1045"/>
        <end position="1068"/>
    </location>
</feature>
<dbReference type="RefSeq" id="WP_132289880.1">
    <property type="nucleotide sequence ID" value="NZ_SKBM01000011.1"/>
</dbReference>
<gene>
    <name evidence="4" type="ORF">EXY23_13510</name>
</gene>
<dbReference type="SUPFAM" id="SSF52540">
    <property type="entry name" value="P-loop containing nucleoside triphosphate hydrolases"/>
    <property type="match status" value="2"/>
</dbReference>
<evidence type="ECO:0000313" key="5">
    <source>
        <dbReference type="Proteomes" id="UP000295023"/>
    </source>
</evidence>
<feature type="region of interest" description="Disordered" evidence="1">
    <location>
        <begin position="1400"/>
        <end position="1419"/>
    </location>
</feature>
<dbReference type="Proteomes" id="UP000295023">
    <property type="component" value="Unassembled WGS sequence"/>
</dbReference>
<keyword evidence="5" id="KW-1185">Reference proteome</keyword>
<dbReference type="InterPro" id="IPR034154">
    <property type="entry name" value="TOPRIM_DnaG/twinkle"/>
</dbReference>
<feature type="compositionally biased region" description="Basic and acidic residues" evidence="1">
    <location>
        <begin position="1047"/>
        <end position="1056"/>
    </location>
</feature>
<accession>A0A4R4DIX4</accession>
<proteinExistence type="predicted"/>
<protein>
    <recommendedName>
        <fullName evidence="6">Toprim domain-containing protein</fullName>
    </recommendedName>
</protein>
<dbReference type="Pfam" id="PF13362">
    <property type="entry name" value="Toprim_3"/>
    <property type="match status" value="1"/>
</dbReference>
<feature type="compositionally biased region" description="Basic and acidic residues" evidence="1">
    <location>
        <begin position="1407"/>
        <end position="1419"/>
    </location>
</feature>
<dbReference type="NCBIfam" id="NF041492">
    <property type="entry name" value="MobF"/>
    <property type="match status" value="1"/>
</dbReference>
<comment type="caution">
    <text evidence="4">The sequence shown here is derived from an EMBL/GenBank/DDBJ whole genome shotgun (WGS) entry which is preliminary data.</text>
</comment>
<dbReference type="OrthoDB" id="1826980at2"/>
<dbReference type="InterPro" id="IPR027417">
    <property type="entry name" value="P-loop_NTPase"/>
</dbReference>
<dbReference type="EMBL" id="SKBM01000011">
    <property type="protein sequence ID" value="TCZ61141.1"/>
    <property type="molecule type" value="Genomic_DNA"/>
</dbReference>
<dbReference type="Pfam" id="PF13604">
    <property type="entry name" value="AAA_30"/>
    <property type="match status" value="1"/>
</dbReference>